<feature type="compositionally biased region" description="Basic residues" evidence="1">
    <location>
        <begin position="60"/>
        <end position="69"/>
    </location>
</feature>
<organism evidence="2 3">
    <name type="scientific">Portunus trituberculatus</name>
    <name type="common">Swimming crab</name>
    <name type="synonym">Neptunus trituberculatus</name>
    <dbReference type="NCBI Taxonomy" id="210409"/>
    <lineage>
        <taxon>Eukaryota</taxon>
        <taxon>Metazoa</taxon>
        <taxon>Ecdysozoa</taxon>
        <taxon>Arthropoda</taxon>
        <taxon>Crustacea</taxon>
        <taxon>Multicrustacea</taxon>
        <taxon>Malacostraca</taxon>
        <taxon>Eumalacostraca</taxon>
        <taxon>Eucarida</taxon>
        <taxon>Decapoda</taxon>
        <taxon>Pleocyemata</taxon>
        <taxon>Brachyura</taxon>
        <taxon>Eubrachyura</taxon>
        <taxon>Portunoidea</taxon>
        <taxon>Portunidae</taxon>
        <taxon>Portuninae</taxon>
        <taxon>Portunus</taxon>
    </lineage>
</organism>
<name>A0A5B7IBE1_PORTR</name>
<reference evidence="2 3" key="1">
    <citation type="submission" date="2019-05" db="EMBL/GenBank/DDBJ databases">
        <title>Another draft genome of Portunus trituberculatus and its Hox gene families provides insights of decapod evolution.</title>
        <authorList>
            <person name="Jeong J.-H."/>
            <person name="Song I."/>
            <person name="Kim S."/>
            <person name="Choi T."/>
            <person name="Kim D."/>
            <person name="Ryu S."/>
            <person name="Kim W."/>
        </authorList>
    </citation>
    <scope>NUCLEOTIDE SEQUENCE [LARGE SCALE GENOMIC DNA]</scope>
    <source>
        <tissue evidence="2">Muscle</tissue>
    </source>
</reference>
<evidence type="ECO:0000313" key="2">
    <source>
        <dbReference type="EMBL" id="MPC79525.1"/>
    </source>
</evidence>
<dbReference type="Proteomes" id="UP000324222">
    <property type="component" value="Unassembled WGS sequence"/>
</dbReference>
<gene>
    <name evidence="2" type="ORF">E2C01_074054</name>
</gene>
<protein>
    <submittedName>
        <fullName evidence="2">Uncharacterized protein</fullName>
    </submittedName>
</protein>
<comment type="caution">
    <text evidence="2">The sequence shown here is derived from an EMBL/GenBank/DDBJ whole genome shotgun (WGS) entry which is preliminary data.</text>
</comment>
<evidence type="ECO:0000256" key="1">
    <source>
        <dbReference type="SAM" id="MobiDB-lite"/>
    </source>
</evidence>
<dbReference type="AlphaFoldDB" id="A0A5B7IBE1"/>
<keyword evidence="3" id="KW-1185">Reference proteome</keyword>
<feature type="compositionally biased region" description="Basic and acidic residues" evidence="1">
    <location>
        <begin position="34"/>
        <end position="53"/>
    </location>
</feature>
<proteinExistence type="predicted"/>
<feature type="region of interest" description="Disordered" evidence="1">
    <location>
        <begin position="1"/>
        <end position="69"/>
    </location>
</feature>
<sequence>MSLSIPRTRIAGYRGGHKSGRVDNAGPPMGVTGDWREKSNGDGSTEKRKREQSETSQARRNIRKIKNIR</sequence>
<dbReference type="EMBL" id="VSRR010051364">
    <property type="protein sequence ID" value="MPC79525.1"/>
    <property type="molecule type" value="Genomic_DNA"/>
</dbReference>
<evidence type="ECO:0000313" key="3">
    <source>
        <dbReference type="Proteomes" id="UP000324222"/>
    </source>
</evidence>
<accession>A0A5B7IBE1</accession>